<dbReference type="GO" id="GO:0046872">
    <property type="term" value="F:metal ion binding"/>
    <property type="evidence" value="ECO:0007669"/>
    <property type="project" value="UniProtKB-KW"/>
</dbReference>
<keyword evidence="5" id="KW-0411">Iron-sulfur</keyword>
<comment type="similarity">
    <text evidence="1">Belongs to the complex I 51 kDa subunit family.</text>
</comment>
<dbReference type="InterPro" id="IPR019554">
    <property type="entry name" value="Soluble_ligand-bd"/>
</dbReference>
<dbReference type="InterPro" id="IPR037225">
    <property type="entry name" value="Nuo51_FMN-bd_sf"/>
</dbReference>
<dbReference type="InterPro" id="IPR011538">
    <property type="entry name" value="Nuo51_FMN-bd"/>
</dbReference>
<evidence type="ECO:0000256" key="3">
    <source>
        <dbReference type="ARBA" id="ARBA00022723"/>
    </source>
</evidence>
<reference evidence="9" key="1">
    <citation type="submission" date="2017-09" db="EMBL/GenBank/DDBJ databases">
        <title>Complete Genome Sequence of ansamitocin-producing Bacterium Actinosynnema pretiosum X47.</title>
        <authorList>
            <person name="Cao G."/>
            <person name="Zong G."/>
            <person name="Zhong C."/>
            <person name="Fu J."/>
        </authorList>
    </citation>
    <scope>NUCLEOTIDE SEQUENCE [LARGE SCALE GENOMIC DNA]</scope>
    <source>
        <strain evidence="9">X47</strain>
    </source>
</reference>
<dbReference type="GO" id="GO:0051539">
    <property type="term" value="F:4 iron, 4 sulfur cluster binding"/>
    <property type="evidence" value="ECO:0007669"/>
    <property type="project" value="UniProtKB-KW"/>
</dbReference>
<dbReference type="InterPro" id="IPR019575">
    <property type="entry name" value="Nuop51_4Fe4S-bd"/>
</dbReference>
<evidence type="ECO:0000259" key="7">
    <source>
        <dbReference type="Pfam" id="PF10531"/>
    </source>
</evidence>
<feature type="domain" description="NADH-ubiquinone oxidoreductase 51kDa subunit iron-sulphur binding" evidence="8">
    <location>
        <begin position="298"/>
        <end position="383"/>
    </location>
</feature>
<protein>
    <submittedName>
        <fullName evidence="9">Proton-conducting membrane transporter</fullName>
    </submittedName>
</protein>
<sequence>MPGGGGDLGGVAGGRAEEGRGVTAVGAARKLPERALGLAGHLEAHGPLRFPPDREAFVAGLAAAGLVGRGGGGFPAHLKAASVVGARVVVANGCEGDPLSGKDRALLERAPHLVLDGLVVTAAAVGAPDAVVAAHDAPDGLLRALAERTGDPVPVRLVLVPGGYVASEESALANFLLTGRALPVVAPPRPAGRGVLVHNAETLADVALVARWGGDGYRERATRLVTVAGDVREPGVREAPIGATAEQLVELAGGGTEELSALLVGGCGGRWVRPGATPVTGTAVVAALGASACGVRETARVLAWLAGESTGRCGPCRFGLPSIAEDFAALSGSGGLSGSGAPDGAAPGRLPLLAGRGACAHPDGAVRLAASALEVFADEVRAHLAGGCGGAR</sequence>
<keyword evidence="2" id="KW-0004">4Fe-4S</keyword>
<feature type="domain" description="NADH-ubiquinone oxidoreductase 51kDa subunit FMN-binding" evidence="6">
    <location>
        <begin position="63"/>
        <end position="207"/>
    </location>
</feature>
<gene>
    <name evidence="9" type="ORF">CNX65_05890</name>
</gene>
<feature type="domain" description="Soluble ligand binding" evidence="7">
    <location>
        <begin position="225"/>
        <end position="260"/>
    </location>
</feature>
<dbReference type="Gene3D" id="3.40.50.11540">
    <property type="entry name" value="NADH-ubiquinone oxidoreductase 51kDa subunit"/>
    <property type="match status" value="1"/>
</dbReference>
<dbReference type="AlphaFoldDB" id="A0A290Z1I6"/>
<evidence type="ECO:0000256" key="2">
    <source>
        <dbReference type="ARBA" id="ARBA00022485"/>
    </source>
</evidence>
<dbReference type="PANTHER" id="PTHR43578">
    <property type="entry name" value="NADH-QUINONE OXIDOREDUCTASE SUBUNIT F"/>
    <property type="match status" value="1"/>
</dbReference>
<dbReference type="Gene3D" id="1.20.1440.230">
    <property type="entry name" value="NADH-ubiquinone oxidoreductase 51kDa subunit, iron-sulphur binding domain"/>
    <property type="match status" value="1"/>
</dbReference>
<keyword evidence="4" id="KW-0408">Iron</keyword>
<organism evidence="9 10">
    <name type="scientific">Actinosynnema pretiosum</name>
    <dbReference type="NCBI Taxonomy" id="42197"/>
    <lineage>
        <taxon>Bacteria</taxon>
        <taxon>Bacillati</taxon>
        <taxon>Actinomycetota</taxon>
        <taxon>Actinomycetes</taxon>
        <taxon>Pseudonocardiales</taxon>
        <taxon>Pseudonocardiaceae</taxon>
        <taxon>Actinosynnema</taxon>
    </lineage>
</organism>
<dbReference type="SUPFAM" id="SSF142984">
    <property type="entry name" value="Nqo1 middle domain-like"/>
    <property type="match status" value="1"/>
</dbReference>
<dbReference type="Gene3D" id="3.10.20.600">
    <property type="match status" value="1"/>
</dbReference>
<dbReference type="EMBL" id="CP023445">
    <property type="protein sequence ID" value="ATE52868.1"/>
    <property type="molecule type" value="Genomic_DNA"/>
</dbReference>
<dbReference type="SUPFAM" id="SSF140490">
    <property type="entry name" value="Nqo1C-terminal domain-like"/>
    <property type="match status" value="1"/>
</dbReference>
<keyword evidence="3" id="KW-0479">Metal-binding</keyword>
<proteinExistence type="inferred from homology"/>
<dbReference type="SUPFAM" id="SSF142019">
    <property type="entry name" value="Nqo1 FMN-binding domain-like"/>
    <property type="match status" value="1"/>
</dbReference>
<keyword evidence="10" id="KW-1185">Reference proteome</keyword>
<dbReference type="Pfam" id="PF10531">
    <property type="entry name" value="SLBB"/>
    <property type="match status" value="1"/>
</dbReference>
<evidence type="ECO:0000313" key="9">
    <source>
        <dbReference type="EMBL" id="ATE52868.1"/>
    </source>
</evidence>
<dbReference type="Pfam" id="PF01512">
    <property type="entry name" value="Complex1_51K"/>
    <property type="match status" value="1"/>
</dbReference>
<evidence type="ECO:0000256" key="5">
    <source>
        <dbReference type="ARBA" id="ARBA00023014"/>
    </source>
</evidence>
<name>A0A290Z1I6_9PSEU</name>
<dbReference type="PANTHER" id="PTHR43578:SF3">
    <property type="entry name" value="NADH-QUINONE OXIDOREDUCTASE SUBUNIT F"/>
    <property type="match status" value="1"/>
</dbReference>
<evidence type="ECO:0000256" key="1">
    <source>
        <dbReference type="ARBA" id="ARBA00007523"/>
    </source>
</evidence>
<accession>A0A290Z1I6</accession>
<dbReference type="KEGG" id="apre:CNX65_05890"/>
<dbReference type="Proteomes" id="UP000218505">
    <property type="component" value="Chromosome"/>
</dbReference>
<evidence type="ECO:0000256" key="4">
    <source>
        <dbReference type="ARBA" id="ARBA00023004"/>
    </source>
</evidence>
<evidence type="ECO:0000313" key="10">
    <source>
        <dbReference type="Proteomes" id="UP000218505"/>
    </source>
</evidence>
<dbReference type="Pfam" id="PF10589">
    <property type="entry name" value="NADH_4Fe-4S"/>
    <property type="match status" value="1"/>
</dbReference>
<evidence type="ECO:0000259" key="6">
    <source>
        <dbReference type="Pfam" id="PF01512"/>
    </source>
</evidence>
<dbReference type="InterPro" id="IPR037207">
    <property type="entry name" value="Nuop51_4Fe4S-bd_sf"/>
</dbReference>
<evidence type="ECO:0000259" key="8">
    <source>
        <dbReference type="Pfam" id="PF10589"/>
    </source>
</evidence>